<dbReference type="Proteomes" id="UP000736787">
    <property type="component" value="Unassembled WGS sequence"/>
</dbReference>
<comment type="caution">
    <text evidence="9">The sequence shown here is derived from an EMBL/GenBank/DDBJ whole genome shotgun (WGS) entry which is preliminary data.</text>
</comment>
<gene>
    <name evidence="8" type="ORF">JG687_00018781</name>
    <name evidence="9" type="ORF">PC110_g2441</name>
    <name evidence="3" type="ORF">PC113_g9292</name>
    <name evidence="4" type="ORF">PC115_g8205</name>
    <name evidence="5" type="ORF">PC117_g9503</name>
    <name evidence="6" type="ORF">PC118_g8393</name>
    <name evidence="7" type="ORF">PC129_g3045</name>
</gene>
<dbReference type="EMBL" id="MJFZ01000032">
    <property type="protein sequence ID" value="RAW41356.1"/>
    <property type="molecule type" value="Genomic_DNA"/>
</dbReference>
<dbReference type="EMBL" id="RCMI01000208">
    <property type="protein sequence ID" value="KAG2925635.1"/>
    <property type="molecule type" value="Genomic_DNA"/>
</dbReference>
<dbReference type="EMBL" id="RCML01000214">
    <property type="protein sequence ID" value="KAG2985345.1"/>
    <property type="molecule type" value="Genomic_DNA"/>
</dbReference>
<reference evidence="9 10" key="1">
    <citation type="submission" date="2018-01" db="EMBL/GenBank/DDBJ databases">
        <title>Draft genome of the strawberry crown rot pathogen Phytophthora cactorum.</title>
        <authorList>
            <person name="Armitage A.D."/>
            <person name="Lysoe E."/>
            <person name="Nellist C.F."/>
            <person name="Harrison R.J."/>
            <person name="Brurberg M.B."/>
        </authorList>
    </citation>
    <scope>NUCLEOTIDE SEQUENCE [LARGE SCALE GENOMIC DNA]</scope>
    <source>
        <strain evidence="9 10">10300</strain>
    </source>
</reference>
<sequence>MQEALYDEAVTKRLKKQKVTRGWIGHMARVFFACQQSDSAGPDGFAASPQWVTGFTRRYGLSLRRRTNIATLTDEVLVDRAVSYMKYLQSALPAVDLDRTILMDETAVYFEDARNQTVGLIGSRHVVVRSIGLSLMQFTAVLAVSVTGRKTVPPLLIWKGKSTPSFERIDGVCVAQQPHAWIDSKLLKRWIDLAFPLVDTGEGKHRVWDSMRAHISK</sequence>
<dbReference type="AlphaFoldDB" id="A0A329SZN7"/>
<dbReference type="Proteomes" id="UP000251314">
    <property type="component" value="Unassembled WGS sequence"/>
</dbReference>
<dbReference type="Proteomes" id="UP000760860">
    <property type="component" value="Unassembled WGS sequence"/>
</dbReference>
<dbReference type="InterPro" id="IPR006600">
    <property type="entry name" value="HTH_CenpB_DNA-bd_dom"/>
</dbReference>
<evidence type="ECO:0000313" key="4">
    <source>
        <dbReference type="EMBL" id="KAG2925635.1"/>
    </source>
</evidence>
<organism evidence="9 10">
    <name type="scientific">Phytophthora cactorum</name>
    <dbReference type="NCBI Taxonomy" id="29920"/>
    <lineage>
        <taxon>Eukaryota</taxon>
        <taxon>Sar</taxon>
        <taxon>Stramenopiles</taxon>
        <taxon>Oomycota</taxon>
        <taxon>Peronosporomycetes</taxon>
        <taxon>Peronosporales</taxon>
        <taxon>Peronosporaceae</taxon>
        <taxon>Phytophthora</taxon>
    </lineage>
</organism>
<dbReference type="Proteomes" id="UP000697107">
    <property type="component" value="Unassembled WGS sequence"/>
</dbReference>
<dbReference type="GO" id="GO:0003677">
    <property type="term" value="F:DNA binding"/>
    <property type="evidence" value="ECO:0007669"/>
    <property type="project" value="UniProtKB-KW"/>
</dbReference>
<accession>A0A329SZN7</accession>
<dbReference type="Proteomes" id="UP000688947">
    <property type="component" value="Unassembled WGS sequence"/>
</dbReference>
<feature type="domain" description="HTH CENPB-type" evidence="2">
    <location>
        <begin position="1"/>
        <end position="65"/>
    </location>
</feature>
<dbReference type="EMBL" id="RCMV01000059">
    <property type="protein sequence ID" value="KAG3226368.1"/>
    <property type="molecule type" value="Genomic_DNA"/>
</dbReference>
<evidence type="ECO:0000313" key="3">
    <source>
        <dbReference type="EMBL" id="KAG2859034.1"/>
    </source>
</evidence>
<proteinExistence type="predicted"/>
<keyword evidence="10" id="KW-1185">Reference proteome</keyword>
<evidence type="ECO:0000313" key="6">
    <source>
        <dbReference type="EMBL" id="KAG2985345.1"/>
    </source>
</evidence>
<dbReference type="VEuPathDB" id="FungiDB:PC110_g2441"/>
<dbReference type="OrthoDB" id="90241at2759"/>
<evidence type="ECO:0000256" key="1">
    <source>
        <dbReference type="ARBA" id="ARBA00023125"/>
    </source>
</evidence>
<dbReference type="PROSITE" id="PS51253">
    <property type="entry name" value="HTH_CENPB"/>
    <property type="match status" value="1"/>
</dbReference>
<dbReference type="Proteomes" id="UP000774804">
    <property type="component" value="Unassembled WGS sequence"/>
</dbReference>
<evidence type="ECO:0000313" key="8">
    <source>
        <dbReference type="EMBL" id="KAG6942926.1"/>
    </source>
</evidence>
<evidence type="ECO:0000259" key="2">
    <source>
        <dbReference type="PROSITE" id="PS51253"/>
    </source>
</evidence>
<evidence type="ECO:0000313" key="10">
    <source>
        <dbReference type="Proteomes" id="UP000251314"/>
    </source>
</evidence>
<evidence type="ECO:0000313" key="7">
    <source>
        <dbReference type="EMBL" id="KAG3226368.1"/>
    </source>
</evidence>
<name>A0A329SZN7_9STRA</name>
<keyword evidence="1" id="KW-0238">DNA-binding</keyword>
<dbReference type="STRING" id="29920.A0A329SZN7"/>
<dbReference type="Pfam" id="PF03221">
    <property type="entry name" value="HTH_Tnp_Tc5"/>
    <property type="match status" value="1"/>
</dbReference>
<evidence type="ECO:0000313" key="5">
    <source>
        <dbReference type="EMBL" id="KAG2943293.1"/>
    </source>
</evidence>
<dbReference type="Proteomes" id="UP000735874">
    <property type="component" value="Unassembled WGS sequence"/>
</dbReference>
<dbReference type="EMBL" id="RCMK01000218">
    <property type="protein sequence ID" value="KAG2943293.1"/>
    <property type="molecule type" value="Genomic_DNA"/>
</dbReference>
<evidence type="ECO:0000313" key="9">
    <source>
        <dbReference type="EMBL" id="RAW41356.1"/>
    </source>
</evidence>
<reference evidence="3" key="2">
    <citation type="submission" date="2018-10" db="EMBL/GenBank/DDBJ databases">
        <title>Effector identification in a new, highly contiguous assembly of the strawberry crown rot pathogen Phytophthora cactorum.</title>
        <authorList>
            <person name="Armitage A.D."/>
            <person name="Nellist C.F."/>
            <person name="Bates H."/>
            <person name="Vickerstaff R.J."/>
            <person name="Harrison R.J."/>
        </authorList>
    </citation>
    <scope>NUCLEOTIDE SEQUENCE</scope>
    <source>
        <strain evidence="3">15-7</strain>
        <strain evidence="4">4032</strain>
        <strain evidence="5">4040</strain>
        <strain evidence="6">P415</strain>
        <strain evidence="7">P421</strain>
    </source>
</reference>
<reference evidence="8" key="3">
    <citation type="submission" date="2021-01" db="EMBL/GenBank/DDBJ databases">
        <title>Phytophthora aleatoria, a newly-described species from Pinus radiata is distinct from Phytophthora cactorum isolates based on comparative genomics.</title>
        <authorList>
            <person name="Mcdougal R."/>
            <person name="Panda P."/>
            <person name="Williams N."/>
            <person name="Studholme D.J."/>
        </authorList>
    </citation>
    <scope>NUCLEOTIDE SEQUENCE</scope>
    <source>
        <strain evidence="8">NZFS 3830</strain>
    </source>
</reference>
<dbReference type="EMBL" id="RCMG01000230">
    <property type="protein sequence ID" value="KAG2859034.1"/>
    <property type="molecule type" value="Genomic_DNA"/>
</dbReference>
<dbReference type="EMBL" id="JAENGZ010002758">
    <property type="protein sequence ID" value="KAG6942926.1"/>
    <property type="molecule type" value="Genomic_DNA"/>
</dbReference>
<protein>
    <recommendedName>
        <fullName evidence="2">HTH CENPB-type domain-containing protein</fullName>
    </recommendedName>
</protein>